<feature type="signal peptide" evidence="3">
    <location>
        <begin position="1"/>
        <end position="33"/>
    </location>
</feature>
<dbReference type="EMBL" id="FOPI01000011">
    <property type="protein sequence ID" value="SFG31685.1"/>
    <property type="molecule type" value="Genomic_DNA"/>
</dbReference>
<feature type="compositionally biased region" description="Low complexity" evidence="2">
    <location>
        <begin position="52"/>
        <end position="63"/>
    </location>
</feature>
<evidence type="ECO:0000313" key="4">
    <source>
        <dbReference type="EMBL" id="SFG31685.1"/>
    </source>
</evidence>
<feature type="compositionally biased region" description="Polar residues" evidence="2">
    <location>
        <begin position="39"/>
        <end position="51"/>
    </location>
</feature>
<feature type="compositionally biased region" description="Polar residues" evidence="2">
    <location>
        <begin position="64"/>
        <end position="100"/>
    </location>
</feature>
<evidence type="ECO:0000256" key="2">
    <source>
        <dbReference type="SAM" id="MobiDB-lite"/>
    </source>
</evidence>
<proteinExistence type="predicted"/>
<feature type="chain" id="PRO_5010220506" evidence="3">
    <location>
        <begin position="34"/>
        <end position="655"/>
    </location>
</feature>
<dbReference type="Proteomes" id="UP000182635">
    <property type="component" value="Unassembled WGS sequence"/>
</dbReference>
<dbReference type="InterPro" id="IPR018337">
    <property type="entry name" value="Cell_wall/Cho-bd_repeat"/>
</dbReference>
<dbReference type="Gene3D" id="2.10.270.10">
    <property type="entry name" value="Cholin Binding"/>
    <property type="match status" value="3"/>
</dbReference>
<reference evidence="5" key="1">
    <citation type="submission" date="2016-10" db="EMBL/GenBank/DDBJ databases">
        <authorList>
            <person name="Varghese N."/>
            <person name="Submissions S."/>
        </authorList>
    </citation>
    <scope>NUCLEOTIDE SEQUENCE [LARGE SCALE GENOMIC DNA]</scope>
    <source>
        <strain evidence="5">DSM 20403</strain>
    </source>
</reference>
<evidence type="ECO:0000256" key="3">
    <source>
        <dbReference type="SAM" id="SignalP"/>
    </source>
</evidence>
<dbReference type="SUPFAM" id="SSF69360">
    <property type="entry name" value="Cell wall binding repeat"/>
    <property type="match status" value="3"/>
</dbReference>
<feature type="region of interest" description="Disordered" evidence="2">
    <location>
        <begin position="33"/>
        <end position="146"/>
    </location>
</feature>
<evidence type="ECO:0000313" key="5">
    <source>
        <dbReference type="Proteomes" id="UP000182635"/>
    </source>
</evidence>
<name>A0A1I2QSV5_9LACO</name>
<accession>A0A1I2QSV5</accession>
<sequence>MKDKKLCKYCRRIAVSLALLTAVSIADSTSVFASEKADQSQSIETSANTNASSDMVKDSSSSVNGNDSAASSTDETNSTSVSKGTQNAVSQQSIETSANTSASSDMVKDSSSSVNGNDSAASSTDETNSTSVSKGTQNAVSQQSKADVAVSDANSLKSDSKLAAVASVADSSQPQNGWWKDEDYYWYYFENGEPVKDKLKTIGNYTYHFLYDGKMDTNNTFGYESGLGYNYYRVDDQGHLVKGWYQNYWGDWYYYDKKTGQAFTGLQTIDNQKYYFNTYNYGKMSTNEEVEYQHKYYRTDENGHLVKGWYKKYYSWYYYDNNGVRVSGYRPINGKGYYFYFDYDGQMIDDDKAHIFDGVFYYINGSGIVLKRQAITKDEWVRVGNDWYYVKNSHGGEFLSDETATLGGRTYHFDRDGKMSKNCSVIDYYQNMLYYYGSDGALVLKKMDADNDGWVKSGNNWYYVKDKDLVKSEFFGVDGHTYHFDFNGRMSTNYVTIYRNVFYYFGANGALSMKRNASRNGWIKAGNDWYYVKNRTLVKGEFFGVGGHTYHFDSSGKMSANYATTYKNAFYYFRSDGALSMKQTITKDGWIKASNNWYYVKNKSLVRDQLINVGRYTYYMYANGKMAVNTTIRYYDSATHKYVSYRVDSKGHVIK</sequence>
<keyword evidence="3" id="KW-0732">Signal</keyword>
<feature type="compositionally biased region" description="Polar residues" evidence="2">
    <location>
        <begin position="115"/>
        <end position="145"/>
    </location>
</feature>
<dbReference type="RefSeq" id="WP_074786445.1">
    <property type="nucleotide sequence ID" value="NZ_FOPI01000011.1"/>
</dbReference>
<feature type="compositionally biased region" description="Low complexity" evidence="2">
    <location>
        <begin position="101"/>
        <end position="114"/>
    </location>
</feature>
<evidence type="ECO:0000256" key="1">
    <source>
        <dbReference type="ARBA" id="ARBA00022737"/>
    </source>
</evidence>
<keyword evidence="1" id="KW-0677">Repeat</keyword>
<dbReference type="Pfam" id="PF01473">
    <property type="entry name" value="Choline_bind_1"/>
    <property type="match status" value="6"/>
</dbReference>
<dbReference type="Gene3D" id="2.20.120.10">
    <property type="entry name" value="Multimodular pneumococcal cell wall endolysin, domain 3"/>
    <property type="match status" value="2"/>
</dbReference>
<dbReference type="AlphaFoldDB" id="A0A1I2QSV5"/>
<organism evidence="4 5">
    <name type="scientific">Ligilactobacillus ruminis DSM 20403 = NBRC 102161</name>
    <dbReference type="NCBI Taxonomy" id="1423798"/>
    <lineage>
        <taxon>Bacteria</taxon>
        <taxon>Bacillati</taxon>
        <taxon>Bacillota</taxon>
        <taxon>Bacilli</taxon>
        <taxon>Lactobacillales</taxon>
        <taxon>Lactobacillaceae</taxon>
        <taxon>Ligilactobacillus</taxon>
    </lineage>
</organism>
<dbReference type="OrthoDB" id="1654978at2"/>
<gene>
    <name evidence="4" type="ORF">SAMN02910432_00833</name>
</gene>
<protein>
    <submittedName>
        <fullName evidence="4">Glucan-binding domain-containing protein (YG repeat)</fullName>
    </submittedName>
</protein>